<reference evidence="4 5" key="1">
    <citation type="journal article" date="2020" name="ISME J.">
        <title>Uncovering the hidden diversity of litter-decomposition mechanisms in mushroom-forming fungi.</title>
        <authorList>
            <person name="Floudas D."/>
            <person name="Bentzer J."/>
            <person name="Ahren D."/>
            <person name="Johansson T."/>
            <person name="Persson P."/>
            <person name="Tunlid A."/>
        </authorList>
    </citation>
    <scope>NUCLEOTIDE SEQUENCE [LARGE SCALE GENOMIC DNA]</scope>
    <source>
        <strain evidence="4 5">CBS 291.85</strain>
    </source>
</reference>
<dbReference type="InterPro" id="IPR027417">
    <property type="entry name" value="P-loop_NTPase"/>
</dbReference>
<evidence type="ECO:0000313" key="5">
    <source>
        <dbReference type="Proteomes" id="UP000559256"/>
    </source>
</evidence>
<dbReference type="Proteomes" id="UP000559256">
    <property type="component" value="Unassembled WGS sequence"/>
</dbReference>
<accession>A0A8H5GSS4</accession>
<evidence type="ECO:0000256" key="2">
    <source>
        <dbReference type="SAM" id="MobiDB-lite"/>
    </source>
</evidence>
<dbReference type="Gene3D" id="3.40.50.300">
    <property type="entry name" value="P-loop containing nucleotide triphosphate hydrolases"/>
    <property type="match status" value="1"/>
</dbReference>
<gene>
    <name evidence="4" type="ORF">D9758_006989</name>
</gene>
<feature type="domain" description="Nephrocystin 3-like N-terminal" evidence="3">
    <location>
        <begin position="105"/>
        <end position="250"/>
    </location>
</feature>
<dbReference type="AlphaFoldDB" id="A0A8H5GSS4"/>
<dbReference type="SUPFAM" id="SSF52540">
    <property type="entry name" value="P-loop containing nucleoside triphosphate hydrolases"/>
    <property type="match status" value="1"/>
</dbReference>
<evidence type="ECO:0000259" key="3">
    <source>
        <dbReference type="Pfam" id="PF24883"/>
    </source>
</evidence>
<sequence>MSAFSHTDFNTVHGNQSTTIHNRTAPPVAESGLECLYEVISEVGALHDEDARFPPPKCHPDTRKDSGRAYYVGQPIWTKLLPATFEHFLTQTLSEQSTHHDEDPWSSNAIFWLYGPAGVGKSTIARTLCDRLHQKNLAASFFFSRNSPTRDNLKYLFLTIACCLATYSNDSRLRSAIDKAVKKRPGVLKSSIVTQFHELIRKQWLPKLVVIDGLDECTGADAQGLVLETITGSAGGMVTSIPLRFLIISRPEHAIREVFNRPPLLSCANRTVLDDSADTARDIELYLRNGFQDIRRVNSDISFPSEWPEADVLNELVMRASGQFIYASTLLKYVGERSSYPPNHLQVVFNLPIGNAGPFADLDILYHEILASSPQGSVVVQVLALVLLTSSRSTLEILDEVFSVRKEYR</sequence>
<organism evidence="4 5">
    <name type="scientific">Tetrapyrgos nigripes</name>
    <dbReference type="NCBI Taxonomy" id="182062"/>
    <lineage>
        <taxon>Eukaryota</taxon>
        <taxon>Fungi</taxon>
        <taxon>Dikarya</taxon>
        <taxon>Basidiomycota</taxon>
        <taxon>Agaricomycotina</taxon>
        <taxon>Agaricomycetes</taxon>
        <taxon>Agaricomycetidae</taxon>
        <taxon>Agaricales</taxon>
        <taxon>Marasmiineae</taxon>
        <taxon>Marasmiaceae</taxon>
        <taxon>Tetrapyrgos</taxon>
    </lineage>
</organism>
<keyword evidence="5" id="KW-1185">Reference proteome</keyword>
<keyword evidence="1" id="KW-0677">Repeat</keyword>
<dbReference type="Pfam" id="PF24883">
    <property type="entry name" value="NPHP3_N"/>
    <property type="match status" value="1"/>
</dbReference>
<proteinExistence type="predicted"/>
<comment type="caution">
    <text evidence="4">The sequence shown here is derived from an EMBL/GenBank/DDBJ whole genome shotgun (WGS) entry which is preliminary data.</text>
</comment>
<feature type="region of interest" description="Disordered" evidence="2">
    <location>
        <begin position="1"/>
        <end position="24"/>
    </location>
</feature>
<evidence type="ECO:0000256" key="1">
    <source>
        <dbReference type="ARBA" id="ARBA00022737"/>
    </source>
</evidence>
<name>A0A8H5GSS4_9AGAR</name>
<feature type="compositionally biased region" description="Polar residues" evidence="2">
    <location>
        <begin position="1"/>
        <end position="22"/>
    </location>
</feature>
<dbReference type="PANTHER" id="PTHR10039">
    <property type="entry name" value="AMELOGENIN"/>
    <property type="match status" value="1"/>
</dbReference>
<dbReference type="EMBL" id="JAACJM010000011">
    <property type="protein sequence ID" value="KAF5370337.1"/>
    <property type="molecule type" value="Genomic_DNA"/>
</dbReference>
<dbReference type="InterPro" id="IPR056884">
    <property type="entry name" value="NPHP3-like_N"/>
</dbReference>
<dbReference type="OrthoDB" id="5967843at2759"/>
<evidence type="ECO:0000313" key="4">
    <source>
        <dbReference type="EMBL" id="KAF5370337.1"/>
    </source>
</evidence>
<protein>
    <recommendedName>
        <fullName evidence="3">Nephrocystin 3-like N-terminal domain-containing protein</fullName>
    </recommendedName>
</protein>